<dbReference type="Proteomes" id="UP000219338">
    <property type="component" value="Unassembled WGS sequence"/>
</dbReference>
<protein>
    <recommendedName>
        <fullName evidence="3">Peptidase C14 caspase domain-containing protein</fullName>
    </recommendedName>
</protein>
<dbReference type="Gene3D" id="3.40.50.1460">
    <property type="match status" value="1"/>
</dbReference>
<evidence type="ECO:0000313" key="5">
    <source>
        <dbReference type="Proteomes" id="UP000219338"/>
    </source>
</evidence>
<dbReference type="EMBL" id="FUEG01000042">
    <property type="protein sequence ID" value="SJL17249.1"/>
    <property type="molecule type" value="Genomic_DNA"/>
</dbReference>
<dbReference type="Pfam" id="PF00656">
    <property type="entry name" value="Peptidase_C14"/>
    <property type="match status" value="1"/>
</dbReference>
<dbReference type="GO" id="GO:0004197">
    <property type="term" value="F:cysteine-type endopeptidase activity"/>
    <property type="evidence" value="ECO:0007669"/>
    <property type="project" value="InterPro"/>
</dbReference>
<reference evidence="5" key="1">
    <citation type="journal article" date="2017" name="Nat. Ecol. Evol.">
        <title>Genome expansion and lineage-specific genetic innovations in the forest pathogenic fungi Armillaria.</title>
        <authorList>
            <person name="Sipos G."/>
            <person name="Prasanna A.N."/>
            <person name="Walter M.C."/>
            <person name="O'Connor E."/>
            <person name="Balint B."/>
            <person name="Krizsan K."/>
            <person name="Kiss B."/>
            <person name="Hess J."/>
            <person name="Varga T."/>
            <person name="Slot J."/>
            <person name="Riley R."/>
            <person name="Boka B."/>
            <person name="Rigling D."/>
            <person name="Barry K."/>
            <person name="Lee J."/>
            <person name="Mihaltcheva S."/>
            <person name="LaButti K."/>
            <person name="Lipzen A."/>
            <person name="Waldron R."/>
            <person name="Moloney N.M."/>
            <person name="Sperisen C."/>
            <person name="Kredics L."/>
            <person name="Vagvoelgyi C."/>
            <person name="Patrignani A."/>
            <person name="Fitzpatrick D."/>
            <person name="Nagy I."/>
            <person name="Doyle S."/>
            <person name="Anderson J.B."/>
            <person name="Grigoriev I.V."/>
            <person name="Gueldener U."/>
            <person name="Muensterkoetter M."/>
            <person name="Nagy L.G."/>
        </authorList>
    </citation>
    <scope>NUCLEOTIDE SEQUENCE [LARGE SCALE GENOMIC DNA]</scope>
    <source>
        <strain evidence="5">C18/9</strain>
    </source>
</reference>
<evidence type="ECO:0000256" key="2">
    <source>
        <dbReference type="SAM" id="MobiDB-lite"/>
    </source>
</evidence>
<evidence type="ECO:0000313" key="4">
    <source>
        <dbReference type="EMBL" id="SJL17249.1"/>
    </source>
</evidence>
<feature type="compositionally biased region" description="Polar residues" evidence="2">
    <location>
        <begin position="21"/>
        <end position="35"/>
    </location>
</feature>
<dbReference type="GO" id="GO:0006508">
    <property type="term" value="P:proteolysis"/>
    <property type="evidence" value="ECO:0007669"/>
    <property type="project" value="InterPro"/>
</dbReference>
<name>A0A284S8B2_ARMOS</name>
<dbReference type="PANTHER" id="PTHR48104">
    <property type="entry name" value="METACASPASE-4"/>
    <property type="match status" value="1"/>
</dbReference>
<dbReference type="OrthoDB" id="2891183at2759"/>
<feature type="region of interest" description="Disordered" evidence="2">
    <location>
        <begin position="16"/>
        <end position="41"/>
    </location>
</feature>
<gene>
    <name evidence="4" type="ORF">ARMOST_20795</name>
</gene>
<dbReference type="AlphaFoldDB" id="A0A284S8B2"/>
<dbReference type="GO" id="GO:0005737">
    <property type="term" value="C:cytoplasm"/>
    <property type="evidence" value="ECO:0007669"/>
    <property type="project" value="TreeGrafter"/>
</dbReference>
<dbReference type="PANTHER" id="PTHR48104:SF30">
    <property type="entry name" value="METACASPASE-1"/>
    <property type="match status" value="1"/>
</dbReference>
<comment type="similarity">
    <text evidence="1">Belongs to the peptidase C14B family.</text>
</comment>
<dbReference type="InterPro" id="IPR050452">
    <property type="entry name" value="Metacaspase"/>
</dbReference>
<feature type="domain" description="Peptidase C14 caspase" evidence="3">
    <location>
        <begin position="141"/>
        <end position="399"/>
    </location>
</feature>
<proteinExistence type="inferred from homology"/>
<accession>A0A284S8B2</accession>
<evidence type="ECO:0000259" key="3">
    <source>
        <dbReference type="Pfam" id="PF00656"/>
    </source>
</evidence>
<keyword evidence="5" id="KW-1185">Reference proteome</keyword>
<sequence length="431" mass="48443">MSKISFHSVIHRTVYPVPHHQPQSASPGSIPQDTSGPEIPQHPDLLELQRLEEMERRLAQKFGMVAHEGINSAAVLREARRRAKSPWRRLCCPALPFLQTFNLLASSNDDIKQLKRLCDLHRNLPAPTLTLTHHLDPSCFWAVLIGIDAYKSLPLQGCVSDTKLMKKSLVENVGVLEKCIQCLLGSHIPTPLGDPFTPSRSNIVNMLYSLIDNPDIEPGDNIIIYYMGHSLSYYCSEHLSTESICQTGDCPVEALCPIDRDTIDSDEHWIPNISDRELSTLLTMISQAKGHHITLITDCCHATSFERQGRGTAVCTTRPTFHSDVNDMLHAADHRLKDLPCHRSVLSKDWEPDMGSYIVLAACRDYQYAKETTGNDGYSGIFTKTLVDVLKSGVWKKEVTYVGLAELLNQSYSQTPVIAGDHRYERIWYQV</sequence>
<dbReference type="InterPro" id="IPR011600">
    <property type="entry name" value="Pept_C14_caspase"/>
</dbReference>
<organism evidence="4 5">
    <name type="scientific">Armillaria ostoyae</name>
    <name type="common">Armillaria root rot fungus</name>
    <dbReference type="NCBI Taxonomy" id="47428"/>
    <lineage>
        <taxon>Eukaryota</taxon>
        <taxon>Fungi</taxon>
        <taxon>Dikarya</taxon>
        <taxon>Basidiomycota</taxon>
        <taxon>Agaricomycotina</taxon>
        <taxon>Agaricomycetes</taxon>
        <taxon>Agaricomycetidae</taxon>
        <taxon>Agaricales</taxon>
        <taxon>Marasmiineae</taxon>
        <taxon>Physalacriaceae</taxon>
        <taxon>Armillaria</taxon>
    </lineage>
</organism>
<evidence type="ECO:0000256" key="1">
    <source>
        <dbReference type="ARBA" id="ARBA00009005"/>
    </source>
</evidence>